<evidence type="ECO:0000313" key="2">
    <source>
        <dbReference type="EMBL" id="TCU88299.1"/>
    </source>
</evidence>
<comment type="caution">
    <text evidence="2">The sequence shown here is derived from an EMBL/GenBank/DDBJ whole genome shotgun (WGS) entry which is preliminary data.</text>
</comment>
<organism evidence="2 3">
    <name type="scientific">Roseateles saccharophilus</name>
    <name type="common">Pseudomonas saccharophila</name>
    <dbReference type="NCBI Taxonomy" id="304"/>
    <lineage>
        <taxon>Bacteria</taxon>
        <taxon>Pseudomonadati</taxon>
        <taxon>Pseudomonadota</taxon>
        <taxon>Betaproteobacteria</taxon>
        <taxon>Burkholderiales</taxon>
        <taxon>Sphaerotilaceae</taxon>
        <taxon>Roseateles</taxon>
    </lineage>
</organism>
<gene>
    <name evidence="2" type="ORF">EV671_104118</name>
</gene>
<reference evidence="2 3" key="1">
    <citation type="submission" date="2019-03" db="EMBL/GenBank/DDBJ databases">
        <title>Genomic Encyclopedia of Type Strains, Phase IV (KMG-IV): sequencing the most valuable type-strain genomes for metagenomic binning, comparative biology and taxonomic classification.</title>
        <authorList>
            <person name="Goeker M."/>
        </authorList>
    </citation>
    <scope>NUCLEOTIDE SEQUENCE [LARGE SCALE GENOMIC DNA]</scope>
    <source>
        <strain evidence="2 3">DSM 654</strain>
    </source>
</reference>
<dbReference type="Proteomes" id="UP000295110">
    <property type="component" value="Unassembled WGS sequence"/>
</dbReference>
<keyword evidence="1" id="KW-0472">Membrane</keyword>
<evidence type="ECO:0000313" key="3">
    <source>
        <dbReference type="Proteomes" id="UP000295110"/>
    </source>
</evidence>
<feature type="transmembrane region" description="Helical" evidence="1">
    <location>
        <begin position="106"/>
        <end position="126"/>
    </location>
</feature>
<keyword evidence="1" id="KW-0812">Transmembrane</keyword>
<protein>
    <submittedName>
        <fullName evidence="2">Uncharacterized protein</fullName>
    </submittedName>
</protein>
<evidence type="ECO:0000256" key="1">
    <source>
        <dbReference type="SAM" id="Phobius"/>
    </source>
</evidence>
<keyword evidence="3" id="KW-1185">Reference proteome</keyword>
<sequence>MFGFCDWTRWVGNPVVVDASTGARLYRVLERAVNDIIDTVYFEENGDRTKLEFRNGLWAWVPDDEMGPHQIRVRHQRISEALIVLGSKGALRLLPRRRDQVRLERFFEWTGIVAYFAAILALLWLAKVGVSA</sequence>
<proteinExistence type="predicted"/>
<keyword evidence="1" id="KW-1133">Transmembrane helix</keyword>
<name>A0A4R3UH97_ROSSA</name>
<dbReference type="EMBL" id="SMBU01000041">
    <property type="protein sequence ID" value="TCU88299.1"/>
    <property type="molecule type" value="Genomic_DNA"/>
</dbReference>
<accession>A0A4R3UH97</accession>
<dbReference type="AlphaFoldDB" id="A0A4R3UH97"/>